<name>A0A6I6HNH6_VARPD</name>
<feature type="compositionally biased region" description="Basic and acidic residues" evidence="1">
    <location>
        <begin position="1"/>
        <end position="15"/>
    </location>
</feature>
<dbReference type="Proteomes" id="UP000425817">
    <property type="component" value="Chromosome"/>
</dbReference>
<organism evidence="2 3">
    <name type="scientific">Variovorax paradoxus</name>
    <dbReference type="NCBI Taxonomy" id="34073"/>
    <lineage>
        <taxon>Bacteria</taxon>
        <taxon>Pseudomonadati</taxon>
        <taxon>Pseudomonadota</taxon>
        <taxon>Betaproteobacteria</taxon>
        <taxon>Burkholderiales</taxon>
        <taxon>Comamonadaceae</taxon>
        <taxon>Variovorax</taxon>
    </lineage>
</organism>
<dbReference type="AlphaFoldDB" id="A0A6I6HNH6"/>
<dbReference type="Pfam" id="PF05597">
    <property type="entry name" value="Phasin"/>
    <property type="match status" value="1"/>
</dbReference>
<protein>
    <submittedName>
        <fullName evidence="2">Poly granule associated family protein</fullName>
    </submittedName>
</protein>
<evidence type="ECO:0000256" key="1">
    <source>
        <dbReference type="SAM" id="MobiDB-lite"/>
    </source>
</evidence>
<dbReference type="RefSeq" id="WP_157616129.1">
    <property type="nucleotide sequence ID" value="NZ_CP046622.1"/>
</dbReference>
<reference evidence="2 3" key="1">
    <citation type="submission" date="2019-12" db="EMBL/GenBank/DDBJ databases">
        <title>Hybrid Genome Assemblies of two High G+C Isolates from Undergraduate Microbiology Courses.</title>
        <authorList>
            <person name="Ne Ville C.J."/>
            <person name="Enright D."/>
            <person name="Hernandez I."/>
            <person name="Dodsworth J."/>
            <person name="Orwin P.M."/>
        </authorList>
    </citation>
    <scope>NUCLEOTIDE SEQUENCE [LARGE SCALE GENOMIC DNA]</scope>
    <source>
        <strain evidence="2 3">CSUSB</strain>
    </source>
</reference>
<dbReference type="InterPro" id="IPR008769">
    <property type="entry name" value="PhaF_PhaI"/>
</dbReference>
<evidence type="ECO:0000313" key="2">
    <source>
        <dbReference type="EMBL" id="QGW84375.1"/>
    </source>
</evidence>
<gene>
    <name evidence="2" type="ORF">GOQ09_23620</name>
</gene>
<evidence type="ECO:0000313" key="3">
    <source>
        <dbReference type="Proteomes" id="UP000425817"/>
    </source>
</evidence>
<dbReference type="EMBL" id="CP046622">
    <property type="protein sequence ID" value="QGW84375.1"/>
    <property type="molecule type" value="Genomic_DNA"/>
</dbReference>
<feature type="region of interest" description="Disordered" evidence="1">
    <location>
        <begin position="1"/>
        <end position="61"/>
    </location>
</feature>
<feature type="compositionally biased region" description="Low complexity" evidence="1">
    <location>
        <begin position="22"/>
        <end position="52"/>
    </location>
</feature>
<proteinExistence type="predicted"/>
<sequence length="177" mass="18659">MATRPRSTDPTDDLKKKRAAPAKKASAAKKVPAARKTAAAAKKKPAAVTPKARPAEKTGGAEGLLRAGLKALGNVRDDVAKRQANVIEGLLGIGQGKFDATAGAAKAPLTRGFPSLDSFGLRKFEDVFDQRVATALERLGMPSAQEVQALRAEVARLRERLAELEPKNASPRGSGKR</sequence>
<dbReference type="OrthoDB" id="8854240at2"/>
<accession>A0A6I6HNH6</accession>